<sequence>MDSAVDYADIAIPDLQDIFSAADSTGASEPDAKRLKTNEASRAPTSSAQDEERKKQERERNRMHARNTRARKKAYADELTAKLAALTKEKEEHEKAEAEASKARTVQQSAWAATLRQAMDLRAAGCLDEAQWSKILAEDFKMTMPVTPYRSFSPSDVVNNRRVLLGVDGMVADTASLQVMLDNIGTKTRKNEGRVRVEYLLGSDAAENCFFGAAGLMCTFMMRTLDAKAHGAACECEKSGILRARFDDAGCIEELEMAFDGIAMYHQLMRAKGQGDFPLVPNTLNAVLKNDKDHIVVTTAQRPFRITHVNGAWTQLCGFELDECKGKNLSILQGPETDMDTVTELVDISQRGYPASMVVTNYDKSGRPFRNHLRCYPISSDDSGEISHIVGYLDEIEV</sequence>
<dbReference type="SUPFAM" id="SSF55785">
    <property type="entry name" value="PYP-like sensor domain (PAS domain)"/>
    <property type="match status" value="1"/>
</dbReference>
<evidence type="ECO:0000313" key="3">
    <source>
        <dbReference type="EMBL" id="KAG5174984.1"/>
    </source>
</evidence>
<comment type="caution">
    <text evidence="3">The sequence shown here is derived from an EMBL/GenBank/DDBJ whole genome shotgun (WGS) entry which is preliminary data.</text>
</comment>
<dbReference type="Pfam" id="PF13426">
    <property type="entry name" value="PAS_9"/>
    <property type="match status" value="1"/>
</dbReference>
<evidence type="ECO:0000259" key="2">
    <source>
        <dbReference type="PROSITE" id="PS50217"/>
    </source>
</evidence>
<dbReference type="Gene3D" id="3.30.450.20">
    <property type="entry name" value="PAS domain"/>
    <property type="match status" value="1"/>
</dbReference>
<dbReference type="PROSITE" id="PS50217">
    <property type="entry name" value="BZIP"/>
    <property type="match status" value="1"/>
</dbReference>
<evidence type="ECO:0000256" key="1">
    <source>
        <dbReference type="SAM" id="MobiDB-lite"/>
    </source>
</evidence>
<dbReference type="EMBL" id="JAFCMP010000556">
    <property type="protein sequence ID" value="KAG5174984.1"/>
    <property type="molecule type" value="Genomic_DNA"/>
</dbReference>
<dbReference type="OrthoDB" id="447251at2759"/>
<keyword evidence="4" id="KW-1185">Reference proteome</keyword>
<feature type="compositionally biased region" description="Basic residues" evidence="1">
    <location>
        <begin position="63"/>
        <end position="73"/>
    </location>
</feature>
<accession>A0A836C6X3</accession>
<name>A0A836C6X3_9STRA</name>
<proteinExistence type="predicted"/>
<feature type="compositionally biased region" description="Basic and acidic residues" evidence="1">
    <location>
        <begin position="30"/>
        <end position="39"/>
    </location>
</feature>
<reference evidence="3" key="1">
    <citation type="submission" date="2021-02" db="EMBL/GenBank/DDBJ databases">
        <title>First Annotated Genome of the Yellow-green Alga Tribonema minus.</title>
        <authorList>
            <person name="Mahan K.M."/>
        </authorList>
    </citation>
    <scope>NUCLEOTIDE SEQUENCE</scope>
    <source>
        <strain evidence="3">UTEX B ZZ1240</strain>
    </source>
</reference>
<gene>
    <name evidence="3" type="ORF">JKP88DRAFT_229580</name>
</gene>
<dbReference type="CDD" id="cd14809">
    <property type="entry name" value="bZIP_AUREO-like"/>
    <property type="match status" value="1"/>
</dbReference>
<feature type="region of interest" description="Disordered" evidence="1">
    <location>
        <begin position="22"/>
        <end position="74"/>
    </location>
</feature>
<evidence type="ECO:0000313" key="4">
    <source>
        <dbReference type="Proteomes" id="UP000664859"/>
    </source>
</evidence>
<protein>
    <recommendedName>
        <fullName evidence="2">BZIP domain-containing protein</fullName>
    </recommendedName>
</protein>
<feature type="domain" description="BZIP" evidence="2">
    <location>
        <begin position="51"/>
        <end position="92"/>
    </location>
</feature>
<dbReference type="GO" id="GO:0003700">
    <property type="term" value="F:DNA-binding transcription factor activity"/>
    <property type="evidence" value="ECO:0007669"/>
    <property type="project" value="InterPro"/>
</dbReference>
<dbReference type="InterPro" id="IPR000014">
    <property type="entry name" value="PAS"/>
</dbReference>
<dbReference type="InterPro" id="IPR004827">
    <property type="entry name" value="bZIP"/>
</dbReference>
<dbReference type="InterPro" id="IPR035965">
    <property type="entry name" value="PAS-like_dom_sf"/>
</dbReference>
<dbReference type="Proteomes" id="UP000664859">
    <property type="component" value="Unassembled WGS sequence"/>
</dbReference>
<dbReference type="CDD" id="cd00130">
    <property type="entry name" value="PAS"/>
    <property type="match status" value="1"/>
</dbReference>
<dbReference type="AlphaFoldDB" id="A0A836C6X3"/>
<feature type="compositionally biased region" description="Basic and acidic residues" evidence="1">
    <location>
        <begin position="50"/>
        <end position="62"/>
    </location>
</feature>
<organism evidence="3 4">
    <name type="scientific">Tribonema minus</name>
    <dbReference type="NCBI Taxonomy" id="303371"/>
    <lineage>
        <taxon>Eukaryota</taxon>
        <taxon>Sar</taxon>
        <taxon>Stramenopiles</taxon>
        <taxon>Ochrophyta</taxon>
        <taxon>PX clade</taxon>
        <taxon>Xanthophyceae</taxon>
        <taxon>Tribonematales</taxon>
        <taxon>Tribonemataceae</taxon>
        <taxon>Tribonema</taxon>
    </lineage>
</organism>